<dbReference type="PANTHER" id="PTHR44942:SF4">
    <property type="entry name" value="METHYLTRANSFERASE TYPE 11 DOMAIN-CONTAINING PROTEIN"/>
    <property type="match status" value="1"/>
</dbReference>
<protein>
    <submittedName>
        <fullName evidence="3">Uncharacterized protein</fullName>
    </submittedName>
</protein>
<evidence type="ECO:0000256" key="2">
    <source>
        <dbReference type="ARBA" id="ARBA00022679"/>
    </source>
</evidence>
<name>A0A7M7NMU7_STRPU</name>
<evidence type="ECO:0000313" key="4">
    <source>
        <dbReference type="Proteomes" id="UP000007110"/>
    </source>
</evidence>
<dbReference type="GeneID" id="115922993"/>
<dbReference type="InterPro" id="IPR051052">
    <property type="entry name" value="Diverse_substrate_MTase"/>
</dbReference>
<dbReference type="RefSeq" id="XP_030838796.1">
    <property type="nucleotide sequence ID" value="XM_030982936.1"/>
</dbReference>
<evidence type="ECO:0000256" key="1">
    <source>
        <dbReference type="ARBA" id="ARBA00022603"/>
    </source>
</evidence>
<keyword evidence="2" id="KW-0808">Transferase</keyword>
<dbReference type="AlphaFoldDB" id="A0A7M7NMU7"/>
<dbReference type="Proteomes" id="UP000007110">
    <property type="component" value="Unassembled WGS sequence"/>
</dbReference>
<dbReference type="PANTHER" id="PTHR44942">
    <property type="entry name" value="METHYLTRANSF_11 DOMAIN-CONTAINING PROTEIN"/>
    <property type="match status" value="1"/>
</dbReference>
<reference evidence="4" key="1">
    <citation type="submission" date="2015-02" db="EMBL/GenBank/DDBJ databases">
        <title>Genome sequencing for Strongylocentrotus purpuratus.</title>
        <authorList>
            <person name="Murali S."/>
            <person name="Liu Y."/>
            <person name="Vee V."/>
            <person name="English A."/>
            <person name="Wang M."/>
            <person name="Skinner E."/>
            <person name="Han Y."/>
            <person name="Muzny D.M."/>
            <person name="Worley K.C."/>
            <person name="Gibbs R.A."/>
        </authorList>
    </citation>
    <scope>NUCLEOTIDE SEQUENCE</scope>
</reference>
<dbReference type="GO" id="GO:0032259">
    <property type="term" value="P:methylation"/>
    <property type="evidence" value="ECO:0007669"/>
    <property type="project" value="UniProtKB-KW"/>
</dbReference>
<keyword evidence="4" id="KW-1185">Reference proteome</keyword>
<dbReference type="InParanoid" id="A0A7M7NMU7"/>
<evidence type="ECO:0000313" key="3">
    <source>
        <dbReference type="EnsemblMetazoa" id="XP_030838796"/>
    </source>
</evidence>
<dbReference type="EnsemblMetazoa" id="XM_030982936">
    <property type="protein sequence ID" value="XP_030838796"/>
    <property type="gene ID" value="LOC115922993"/>
</dbReference>
<dbReference type="GO" id="GO:0008168">
    <property type="term" value="F:methyltransferase activity"/>
    <property type="evidence" value="ECO:0007669"/>
    <property type="project" value="UniProtKB-KW"/>
</dbReference>
<sequence>METKINECNDRYMSILDTYRLISHDDLDKFYINLKSHYPETIRETIGVNVQHSPVDYLNLIKTMSYSFKYKQNNPDGNLFEEFQKSLEDVMETGGGATDGRFRVTFWHDISIGQKGIS</sequence>
<keyword evidence="1" id="KW-0489">Methyltransferase</keyword>
<dbReference type="KEGG" id="spu:115922993"/>
<reference evidence="3" key="2">
    <citation type="submission" date="2021-01" db="UniProtKB">
        <authorList>
            <consortium name="EnsemblMetazoa"/>
        </authorList>
    </citation>
    <scope>IDENTIFICATION</scope>
</reference>
<proteinExistence type="predicted"/>
<organism evidence="3 4">
    <name type="scientific">Strongylocentrotus purpuratus</name>
    <name type="common">Purple sea urchin</name>
    <dbReference type="NCBI Taxonomy" id="7668"/>
    <lineage>
        <taxon>Eukaryota</taxon>
        <taxon>Metazoa</taxon>
        <taxon>Echinodermata</taxon>
        <taxon>Eleutherozoa</taxon>
        <taxon>Echinozoa</taxon>
        <taxon>Echinoidea</taxon>
        <taxon>Euechinoidea</taxon>
        <taxon>Echinacea</taxon>
        <taxon>Camarodonta</taxon>
        <taxon>Echinidea</taxon>
        <taxon>Strongylocentrotidae</taxon>
        <taxon>Strongylocentrotus</taxon>
    </lineage>
</organism>
<accession>A0A7M7NMU7</accession>